<organism evidence="1 2">
    <name type="scientific">Bacillus coahuilensis p1.1.43</name>
    <dbReference type="NCBI Taxonomy" id="1150625"/>
    <lineage>
        <taxon>Bacteria</taxon>
        <taxon>Bacillati</taxon>
        <taxon>Bacillota</taxon>
        <taxon>Bacilli</taxon>
        <taxon>Bacillales</taxon>
        <taxon>Bacillaceae</taxon>
        <taxon>Bacillus</taxon>
    </lineage>
</organism>
<gene>
    <name evidence="1" type="ORF">Q75_10935</name>
</gene>
<keyword evidence="1" id="KW-0167">Capsid protein</keyword>
<dbReference type="GO" id="GO:0042601">
    <property type="term" value="C:endospore-forming forespore"/>
    <property type="evidence" value="ECO:0007669"/>
    <property type="project" value="TreeGrafter"/>
</dbReference>
<dbReference type="Gene3D" id="3.30.200.20">
    <property type="entry name" value="Phosphorylase Kinase, domain 1"/>
    <property type="match status" value="1"/>
</dbReference>
<dbReference type="InterPro" id="IPR014253">
    <property type="entry name" value="Spore_coat_YsxE"/>
</dbReference>
<dbReference type="STRING" id="1150625.Q75_10935"/>
<reference evidence="1 2" key="1">
    <citation type="journal article" date="2016" name="Front. Microbiol.">
        <title>Microevolution Analysis of Bacillus coahuilensis Unveils Differences in Phosphorus Acquisition Strategies and Their Regulation.</title>
        <authorList>
            <person name="Gomez-Lunar Z."/>
            <person name="Hernandez-Gonzalez I."/>
            <person name="Rodriguez-Torres M.D."/>
            <person name="Souza V."/>
            <person name="Olmedo-Alvarez G."/>
        </authorList>
    </citation>
    <scope>NUCLEOTIDE SEQUENCE [LARGE SCALE GENOMIC DNA]</scope>
    <source>
        <strain evidence="2">p1.1.43</strain>
    </source>
</reference>
<dbReference type="EMBL" id="LDYG01000032">
    <property type="protein sequence ID" value="KUP05933.1"/>
    <property type="molecule type" value="Genomic_DNA"/>
</dbReference>
<dbReference type="InterPro" id="IPR011009">
    <property type="entry name" value="Kinase-like_dom_sf"/>
</dbReference>
<dbReference type="AlphaFoldDB" id="A0A147K771"/>
<keyword evidence="1" id="KW-0946">Virion</keyword>
<accession>A0A147K771</accession>
<dbReference type="Proteomes" id="UP000074108">
    <property type="component" value="Unassembled WGS sequence"/>
</dbReference>
<keyword evidence="2" id="KW-1185">Reference proteome</keyword>
<dbReference type="PANTHER" id="PTHR39179:SF3">
    <property type="entry name" value="COTS-RELATED PROTEIN"/>
    <property type="match status" value="1"/>
</dbReference>
<dbReference type="InterPro" id="IPR047175">
    <property type="entry name" value="CotS-like"/>
</dbReference>
<comment type="caution">
    <text evidence="1">The sequence shown here is derived from an EMBL/GenBank/DDBJ whole genome shotgun (WGS) entry which is preliminary data.</text>
</comment>
<name>A0A147K771_9BACI</name>
<proteinExistence type="predicted"/>
<dbReference type="PANTHER" id="PTHR39179">
    <property type="entry name" value="SPORE COAT PROTEIN I"/>
    <property type="match status" value="1"/>
</dbReference>
<dbReference type="PATRIC" id="fig|1150625.3.peg.2325"/>
<dbReference type="Gene3D" id="3.90.1200.10">
    <property type="match status" value="1"/>
</dbReference>
<evidence type="ECO:0000313" key="1">
    <source>
        <dbReference type="EMBL" id="KUP05933.1"/>
    </source>
</evidence>
<sequence length="340" mass="41125">MVKLKEIAQYYQLELHLAERYGKCFKLYTNKGNYALKELPAERGVDFVHQIQHLFQSGYNRIVPVYPTSDGRYAVLYDSSLYYLMPWLLNDEKEDYDGKHVKLFREVARMHSITSKEIPIEQKARQEHYDEISLRWEKETEFMEEFLSRCEEQDYMSPFEQLFCLYYHESSLAIRFAKEKLDQWLEQSKEREKVRTVFVHGKLSTEHFLYDDRGTAYFSNFEKMKQAAPFHDLLPFLSRKLYTYPKDQEEVYNWLDLYFRHFSLRDEEMSLFLSYLSYPTGIIETTLKYQAAEKKKESSYVRRLQRHYWSMKNTEYIVMKLDELEKQKEKAKQEAEGAAQ</sequence>
<protein>
    <submittedName>
        <fullName evidence="1">Spore coat protein</fullName>
    </submittedName>
</protein>
<dbReference type="SUPFAM" id="SSF56112">
    <property type="entry name" value="Protein kinase-like (PK-like)"/>
    <property type="match status" value="1"/>
</dbReference>
<dbReference type="NCBIfam" id="TIGR02904">
    <property type="entry name" value="spore_ysxE"/>
    <property type="match status" value="1"/>
</dbReference>
<evidence type="ECO:0000313" key="2">
    <source>
        <dbReference type="Proteomes" id="UP000074108"/>
    </source>
</evidence>